<feature type="compositionally biased region" description="Low complexity" evidence="3">
    <location>
        <begin position="271"/>
        <end position="285"/>
    </location>
</feature>
<feature type="region of interest" description="Disordered" evidence="3">
    <location>
        <begin position="436"/>
        <end position="484"/>
    </location>
</feature>
<evidence type="ECO:0000313" key="5">
    <source>
        <dbReference type="EMBL" id="KDQ57433.1"/>
    </source>
</evidence>
<dbReference type="GO" id="GO:0005886">
    <property type="term" value="C:plasma membrane"/>
    <property type="evidence" value="ECO:0007669"/>
    <property type="project" value="TreeGrafter"/>
</dbReference>
<evidence type="ECO:0000256" key="3">
    <source>
        <dbReference type="SAM" id="MobiDB-lite"/>
    </source>
</evidence>
<dbReference type="InParanoid" id="A0A067PRJ6"/>
<sequence length="484" mass="53092">MSIYLYELPTTGAVSFTDFCSDPSSSYTARIAEATEARANLRAALKESKRTDTKDYLRLVKIIDDYLPHLYGIVNCTSAGDLVITTEPFFSWRTTLSSNVFQTSPRLSLPCLQTDVVFTLITSAFALTNLARSVLVSLGSYEHQREILDKERKVKDDKVNFTVTLLTKAAGIFGWLSEVGVGDWEKDVKERGGLGKVERPVELSKEVCAALAKMSLADAQSLAIRKLLSKASYDSTLTPGPPLPKSHPSPALIAKLHLECSSLYSSARSLAKTPSSTSSHSSKSAMGKLGLSKGNKHHDQDDEVGSVIPSLRHYLSSETTLHTALAHKWLGVDTGERGRVGEAVGFLQWAKKELDDIKDNNTKHLSVNMNDRDKEMREWRKARTIREIDSVGVFLKGYQKMNDSISFQPVTPQGELQSLIPAGRLAVARREWVIPKPAFGPGSEEGEEDDRRELERLSLGSEGDGEGISSPRSGGTYAGSGSYF</sequence>
<dbReference type="InterPro" id="IPR038499">
    <property type="entry name" value="BRO1_sf"/>
</dbReference>
<evidence type="ECO:0000313" key="6">
    <source>
        <dbReference type="Proteomes" id="UP000027265"/>
    </source>
</evidence>
<name>A0A067PRJ6_9AGAM</name>
<dbReference type="Pfam" id="PF03097">
    <property type="entry name" value="BRO1"/>
    <property type="match status" value="1"/>
</dbReference>
<dbReference type="PROSITE" id="PS51180">
    <property type="entry name" value="BRO1"/>
    <property type="match status" value="1"/>
</dbReference>
<comment type="similarity">
    <text evidence="1">Belongs to the palC family.</text>
</comment>
<dbReference type="InterPro" id="IPR004328">
    <property type="entry name" value="BRO1_dom"/>
</dbReference>
<dbReference type="CDD" id="cd09245">
    <property type="entry name" value="BRO1_UmRIM23-like"/>
    <property type="match status" value="1"/>
</dbReference>
<evidence type="ECO:0000259" key="4">
    <source>
        <dbReference type="PROSITE" id="PS51180"/>
    </source>
</evidence>
<dbReference type="PANTHER" id="PTHR40463:SF1">
    <property type="entry name" value="PH-RESPONSE REGULATOR PROTEIN PALC"/>
    <property type="match status" value="1"/>
</dbReference>
<gene>
    <name evidence="5" type="ORF">JAAARDRAFT_130249</name>
</gene>
<evidence type="ECO:0000256" key="1">
    <source>
        <dbReference type="ARBA" id="ARBA00010997"/>
    </source>
</evidence>
<dbReference type="InterPro" id="IPR037505">
    <property type="entry name" value="pH-resp_palC"/>
</dbReference>
<dbReference type="PANTHER" id="PTHR40463">
    <property type="entry name" value="PH-RESPONSE REGULATOR PROTEIN PALC"/>
    <property type="match status" value="1"/>
</dbReference>
<dbReference type="Proteomes" id="UP000027265">
    <property type="component" value="Unassembled WGS sequence"/>
</dbReference>
<protein>
    <recommendedName>
        <fullName evidence="2">pH-response regulator protein palC</fullName>
    </recommendedName>
</protein>
<dbReference type="STRING" id="933084.A0A067PRJ6"/>
<feature type="region of interest" description="Disordered" evidence="3">
    <location>
        <begin position="271"/>
        <end position="303"/>
    </location>
</feature>
<organism evidence="5 6">
    <name type="scientific">Jaapia argillacea MUCL 33604</name>
    <dbReference type="NCBI Taxonomy" id="933084"/>
    <lineage>
        <taxon>Eukaryota</taxon>
        <taxon>Fungi</taxon>
        <taxon>Dikarya</taxon>
        <taxon>Basidiomycota</taxon>
        <taxon>Agaricomycotina</taxon>
        <taxon>Agaricomycetes</taxon>
        <taxon>Agaricomycetidae</taxon>
        <taxon>Jaapiales</taxon>
        <taxon>Jaapiaceae</taxon>
        <taxon>Jaapia</taxon>
    </lineage>
</organism>
<proteinExistence type="inferred from homology"/>
<dbReference type="Gene3D" id="1.25.40.280">
    <property type="entry name" value="alix/aip1 like domains"/>
    <property type="match status" value="1"/>
</dbReference>
<dbReference type="EMBL" id="KL197719">
    <property type="protein sequence ID" value="KDQ57433.1"/>
    <property type="molecule type" value="Genomic_DNA"/>
</dbReference>
<reference evidence="6" key="1">
    <citation type="journal article" date="2014" name="Proc. Natl. Acad. Sci. U.S.A.">
        <title>Extensive sampling of basidiomycete genomes demonstrates inadequacy of the white-rot/brown-rot paradigm for wood decay fungi.</title>
        <authorList>
            <person name="Riley R."/>
            <person name="Salamov A.A."/>
            <person name="Brown D.W."/>
            <person name="Nagy L.G."/>
            <person name="Floudas D."/>
            <person name="Held B.W."/>
            <person name="Levasseur A."/>
            <person name="Lombard V."/>
            <person name="Morin E."/>
            <person name="Otillar R."/>
            <person name="Lindquist E.A."/>
            <person name="Sun H."/>
            <person name="LaButti K.M."/>
            <person name="Schmutz J."/>
            <person name="Jabbour D."/>
            <person name="Luo H."/>
            <person name="Baker S.E."/>
            <person name="Pisabarro A.G."/>
            <person name="Walton J.D."/>
            <person name="Blanchette R.A."/>
            <person name="Henrissat B."/>
            <person name="Martin F."/>
            <person name="Cullen D."/>
            <person name="Hibbett D.S."/>
            <person name="Grigoriev I.V."/>
        </authorList>
    </citation>
    <scope>NUCLEOTIDE SEQUENCE [LARGE SCALE GENOMIC DNA]</scope>
    <source>
        <strain evidence="6">MUCL 33604</strain>
    </source>
</reference>
<dbReference type="OrthoDB" id="10266451at2759"/>
<dbReference type="AlphaFoldDB" id="A0A067PRJ6"/>
<feature type="domain" description="BRO1" evidence="4">
    <location>
        <begin position="2"/>
        <end position="422"/>
    </location>
</feature>
<dbReference type="SMART" id="SM01041">
    <property type="entry name" value="BRO1"/>
    <property type="match status" value="1"/>
</dbReference>
<keyword evidence="6" id="KW-1185">Reference proteome</keyword>
<accession>A0A067PRJ6</accession>
<dbReference type="HOGENOM" id="CLU_027723_0_0_1"/>
<evidence type="ECO:0000256" key="2">
    <source>
        <dbReference type="ARBA" id="ARBA00022193"/>
    </source>
</evidence>
<dbReference type="GO" id="GO:0071467">
    <property type="term" value="P:cellular response to pH"/>
    <property type="evidence" value="ECO:0007669"/>
    <property type="project" value="InterPro"/>
</dbReference>